<evidence type="ECO:0000256" key="1">
    <source>
        <dbReference type="SAM" id="MobiDB-lite"/>
    </source>
</evidence>
<keyword evidence="4" id="KW-1185">Reference proteome</keyword>
<dbReference type="EMBL" id="LUEZ02000012">
    <property type="protein sequence ID" value="RDB28295.1"/>
    <property type="molecule type" value="Genomic_DNA"/>
</dbReference>
<feature type="region of interest" description="Disordered" evidence="1">
    <location>
        <begin position="497"/>
        <end position="538"/>
    </location>
</feature>
<evidence type="ECO:0000313" key="4">
    <source>
        <dbReference type="Proteomes" id="UP000076154"/>
    </source>
</evidence>
<dbReference type="Proteomes" id="UP000076154">
    <property type="component" value="Unassembled WGS sequence"/>
</dbReference>
<comment type="caution">
    <text evidence="3">The sequence shown here is derived from an EMBL/GenBank/DDBJ whole genome shotgun (WGS) entry which is preliminary data.</text>
</comment>
<keyword evidence="2" id="KW-1133">Transmembrane helix</keyword>
<accession>A0A369K6K4</accession>
<evidence type="ECO:0000256" key="2">
    <source>
        <dbReference type="SAM" id="Phobius"/>
    </source>
</evidence>
<feature type="compositionally biased region" description="Polar residues" evidence="1">
    <location>
        <begin position="162"/>
        <end position="172"/>
    </location>
</feature>
<feature type="compositionally biased region" description="Basic and acidic residues" evidence="1">
    <location>
        <begin position="527"/>
        <end position="538"/>
    </location>
</feature>
<organism evidence="3 4">
    <name type="scientific">Hypsizygus marmoreus</name>
    <name type="common">White beech mushroom</name>
    <name type="synonym">Agaricus marmoreus</name>
    <dbReference type="NCBI Taxonomy" id="39966"/>
    <lineage>
        <taxon>Eukaryota</taxon>
        <taxon>Fungi</taxon>
        <taxon>Dikarya</taxon>
        <taxon>Basidiomycota</taxon>
        <taxon>Agaricomycotina</taxon>
        <taxon>Agaricomycetes</taxon>
        <taxon>Agaricomycetidae</taxon>
        <taxon>Agaricales</taxon>
        <taxon>Tricholomatineae</taxon>
        <taxon>Lyophyllaceae</taxon>
        <taxon>Hypsizygus</taxon>
    </lineage>
</organism>
<reference evidence="3" key="1">
    <citation type="submission" date="2018-04" db="EMBL/GenBank/DDBJ databases">
        <title>Whole genome sequencing of Hypsizygus marmoreus.</title>
        <authorList>
            <person name="Choi I.-G."/>
            <person name="Min B."/>
            <person name="Kim J.-G."/>
            <person name="Kim S."/>
            <person name="Oh Y.-L."/>
            <person name="Kong W.-S."/>
            <person name="Park H."/>
            <person name="Jeong J."/>
            <person name="Song E.-S."/>
        </authorList>
    </citation>
    <scope>NUCLEOTIDE SEQUENCE [LARGE SCALE GENOMIC DNA]</scope>
    <source>
        <strain evidence="3">51987-8</strain>
    </source>
</reference>
<keyword evidence="2" id="KW-0472">Membrane</keyword>
<feature type="compositionally biased region" description="Polar residues" evidence="1">
    <location>
        <begin position="286"/>
        <end position="304"/>
    </location>
</feature>
<feature type="compositionally biased region" description="Basic and acidic residues" evidence="1">
    <location>
        <begin position="237"/>
        <end position="253"/>
    </location>
</feature>
<evidence type="ECO:0000313" key="3">
    <source>
        <dbReference type="EMBL" id="RDB28295.1"/>
    </source>
</evidence>
<keyword evidence="2" id="KW-0812">Transmembrane</keyword>
<feature type="region of interest" description="Disordered" evidence="1">
    <location>
        <begin position="157"/>
        <end position="178"/>
    </location>
</feature>
<dbReference type="InParanoid" id="A0A369K6K4"/>
<gene>
    <name evidence="3" type="ORF">Hypma_001439</name>
</gene>
<name>A0A369K6K4_HYPMA</name>
<proteinExistence type="predicted"/>
<dbReference type="AlphaFoldDB" id="A0A369K6K4"/>
<sequence>MVKLYVSVISVLSILFSTMIIHFNVSVIDPFRARLVEWRAKNAFTAGRIEDMRYGRDSELVRVIEAGGSRWVNDLREGKEDYGPIIIHDLIHPDGEPDSDRTTRMTKELLPDVVTKSKEAPLESATILPDSEDKGAEESPVVNRRASAYAVAPPIQYRDDQSTASASPNSPSIDADQGTKDLRVVHPPQSQTYLAGIVDFLAKWAAETPFLFCLFWAAFFCCSYRIFELLTTVEHDPEHDRRRADTSLDRSKEASTVALAEGPAPSLPPPPMKVARPASTIGMASRSVTTTETPQRAVHSTRSSKLPIPTKRHSLPLMPVQSLPAATTPHSIQPTPLPRATESSTIFEYIRDGDLVARPPVSVSHLAARFGGIGSNRLPDNEASSDKNRRKSLPAPQVRPITPERTYPAAQGVRAPPNSPYRPVDMRIATYEAKVATEGRGSKTAWKASGKYLHPRARNASGSMNPESSGAVLGTLDGNVPDGIPGTIGATFGESVGAAGESAWETKTVDDRVDGDENGAGLSRQKSAPDRTFKGRGM</sequence>
<feature type="region of interest" description="Disordered" evidence="1">
    <location>
        <begin position="237"/>
        <end position="312"/>
    </location>
</feature>
<feature type="region of interest" description="Disordered" evidence="1">
    <location>
        <begin position="371"/>
        <end position="421"/>
    </location>
</feature>
<protein>
    <submittedName>
        <fullName evidence="3">Uncharacterized protein</fullName>
    </submittedName>
</protein>
<feature type="transmembrane region" description="Helical" evidence="2">
    <location>
        <begin position="6"/>
        <end position="25"/>
    </location>
</feature>
<feature type="region of interest" description="Disordered" evidence="1">
    <location>
        <begin position="121"/>
        <end position="142"/>
    </location>
</feature>